<evidence type="ECO:0000313" key="8">
    <source>
        <dbReference type="EMBL" id="UXY24149.1"/>
    </source>
</evidence>
<dbReference type="SUPFAM" id="SSF46689">
    <property type="entry name" value="Homeodomain-like"/>
    <property type="match status" value="1"/>
</dbReference>
<dbReference type="InterPro" id="IPR036271">
    <property type="entry name" value="Tet_transcr_reg_TetR-rel_C_sf"/>
</dbReference>
<dbReference type="Proteomes" id="UP001061298">
    <property type="component" value="Chromosome"/>
</dbReference>
<organism evidence="8 9">
    <name type="scientific">Streptomyces cynarae</name>
    <dbReference type="NCBI Taxonomy" id="2981134"/>
    <lineage>
        <taxon>Bacteria</taxon>
        <taxon>Bacillati</taxon>
        <taxon>Actinomycetota</taxon>
        <taxon>Actinomycetes</taxon>
        <taxon>Kitasatosporales</taxon>
        <taxon>Streptomycetaceae</taxon>
        <taxon>Streptomyces</taxon>
    </lineage>
</organism>
<dbReference type="InterPro" id="IPR009057">
    <property type="entry name" value="Homeodomain-like_sf"/>
</dbReference>
<dbReference type="PANTHER" id="PTHR30055">
    <property type="entry name" value="HTH-TYPE TRANSCRIPTIONAL REGULATOR RUTR"/>
    <property type="match status" value="1"/>
</dbReference>
<evidence type="ECO:0000256" key="3">
    <source>
        <dbReference type="ARBA" id="ARBA00023125"/>
    </source>
</evidence>
<dbReference type="EMBL" id="CP106793">
    <property type="protein sequence ID" value="UXY24149.1"/>
    <property type="molecule type" value="Genomic_DNA"/>
</dbReference>
<sequence length="243" mass="26936">MQDTAAAAGRDRLNRAKVLRAAVELADEDGFEALTMRRLAARLGVVPMALYKHVADKRELLDGMVDLVFAEVEVPVDVDWRTAMRARASSMRQALLRHPWAVGRMETGTPGPANLHHHNAVMRCLRRDAGFPFRMAVHAYNLMDAYIYGFALQEKTLAGDIPAEAARRREAVVDRQPSGTDDYPYLAEVVTELAKTGFDFADEFEFGLGLILDGLSRTRQHAPTGTSHTPETGPNPPQRPSTR</sequence>
<dbReference type="RefSeq" id="WP_263234381.1">
    <property type="nucleotide sequence ID" value="NZ_CP106793.1"/>
</dbReference>
<dbReference type="InterPro" id="IPR003012">
    <property type="entry name" value="Tet_transcr_reg_TetR"/>
</dbReference>
<feature type="region of interest" description="Disordered" evidence="6">
    <location>
        <begin position="219"/>
        <end position="243"/>
    </location>
</feature>
<reference evidence="8" key="1">
    <citation type="submission" date="2022-10" db="EMBL/GenBank/DDBJ databases">
        <authorList>
            <person name="Mo P."/>
        </authorList>
    </citation>
    <scope>NUCLEOTIDE SEQUENCE</scope>
    <source>
        <strain evidence="8">HUAS 13-4</strain>
    </source>
</reference>
<dbReference type="PRINTS" id="PR00400">
    <property type="entry name" value="TETREPRESSOR"/>
</dbReference>
<dbReference type="PROSITE" id="PS50977">
    <property type="entry name" value="HTH_TETR_2"/>
    <property type="match status" value="1"/>
</dbReference>
<dbReference type="PRINTS" id="PR00455">
    <property type="entry name" value="HTHTETR"/>
</dbReference>
<evidence type="ECO:0000256" key="2">
    <source>
        <dbReference type="ARBA" id="ARBA00023015"/>
    </source>
</evidence>
<evidence type="ECO:0000256" key="6">
    <source>
        <dbReference type="SAM" id="MobiDB-lite"/>
    </source>
</evidence>
<keyword evidence="4" id="KW-0804">Transcription</keyword>
<evidence type="ECO:0000259" key="7">
    <source>
        <dbReference type="PROSITE" id="PS50977"/>
    </source>
</evidence>
<feature type="compositionally biased region" description="Pro residues" evidence="6">
    <location>
        <begin position="233"/>
        <end position="243"/>
    </location>
</feature>
<keyword evidence="1" id="KW-0678">Repressor</keyword>
<evidence type="ECO:0000256" key="5">
    <source>
        <dbReference type="PROSITE-ProRule" id="PRU00335"/>
    </source>
</evidence>
<evidence type="ECO:0000256" key="1">
    <source>
        <dbReference type="ARBA" id="ARBA00022491"/>
    </source>
</evidence>
<dbReference type="Gene3D" id="1.10.10.60">
    <property type="entry name" value="Homeodomain-like"/>
    <property type="match status" value="1"/>
</dbReference>
<dbReference type="InterPro" id="IPR001647">
    <property type="entry name" value="HTH_TetR"/>
</dbReference>
<dbReference type="Pfam" id="PF00440">
    <property type="entry name" value="TetR_N"/>
    <property type="match status" value="1"/>
</dbReference>
<feature type="DNA-binding region" description="H-T-H motif" evidence="5">
    <location>
        <begin position="35"/>
        <end position="54"/>
    </location>
</feature>
<dbReference type="SUPFAM" id="SSF48498">
    <property type="entry name" value="Tetracyclin repressor-like, C-terminal domain"/>
    <property type="match status" value="1"/>
</dbReference>
<dbReference type="PANTHER" id="PTHR30055:SF151">
    <property type="entry name" value="TRANSCRIPTIONAL REGULATORY PROTEIN"/>
    <property type="match status" value="1"/>
</dbReference>
<evidence type="ECO:0000313" key="9">
    <source>
        <dbReference type="Proteomes" id="UP001061298"/>
    </source>
</evidence>
<gene>
    <name evidence="8" type="ORF">N8I84_39780</name>
</gene>
<dbReference type="Gene3D" id="1.10.357.10">
    <property type="entry name" value="Tetracycline Repressor, domain 2"/>
    <property type="match status" value="1"/>
</dbReference>
<keyword evidence="3 5" id="KW-0238">DNA-binding</keyword>
<keyword evidence="9" id="KW-1185">Reference proteome</keyword>
<protein>
    <submittedName>
        <fullName evidence="8">TetR/AcrR family transcriptional regulator C-terminal domain-containing protein</fullName>
    </submittedName>
</protein>
<keyword evidence="2" id="KW-0805">Transcription regulation</keyword>
<dbReference type="InterPro" id="IPR050109">
    <property type="entry name" value="HTH-type_TetR-like_transc_reg"/>
</dbReference>
<feature type="compositionally biased region" description="Polar residues" evidence="6">
    <location>
        <begin position="221"/>
        <end position="232"/>
    </location>
</feature>
<evidence type="ECO:0000256" key="4">
    <source>
        <dbReference type="ARBA" id="ARBA00023163"/>
    </source>
</evidence>
<proteinExistence type="predicted"/>
<accession>A0ABY6EC50</accession>
<dbReference type="InterPro" id="IPR004111">
    <property type="entry name" value="Repressor_TetR_C"/>
</dbReference>
<name>A0ABY6EC50_9ACTN</name>
<feature type="domain" description="HTH tetR-type" evidence="7">
    <location>
        <begin position="12"/>
        <end position="72"/>
    </location>
</feature>
<dbReference type="Pfam" id="PF02909">
    <property type="entry name" value="TetR_C_1"/>
    <property type="match status" value="1"/>
</dbReference>